<evidence type="ECO:0000313" key="5">
    <source>
        <dbReference type="Proteomes" id="UP000677234"/>
    </source>
</evidence>
<reference evidence="3" key="2">
    <citation type="submission" date="2021-04" db="EMBL/GenBank/DDBJ databases">
        <title>Brevibacillus composti FJAT-54423, complete genome.</title>
        <authorList>
            <person name="Tang R."/>
        </authorList>
    </citation>
    <scope>NUCLEOTIDE SEQUENCE</scope>
    <source>
        <strain evidence="3">FJAT-54424</strain>
    </source>
</reference>
<organism evidence="2 4">
    <name type="scientific">Brevibacillus composti</name>
    <dbReference type="NCBI Taxonomy" id="2796470"/>
    <lineage>
        <taxon>Bacteria</taxon>
        <taxon>Bacillati</taxon>
        <taxon>Bacillota</taxon>
        <taxon>Bacilli</taxon>
        <taxon>Bacillales</taxon>
        <taxon>Paenibacillaceae</taxon>
        <taxon>Brevibacillus</taxon>
    </lineage>
</organism>
<name>A0A7T5JQ79_9BACL</name>
<dbReference type="Pfam" id="PF11117">
    <property type="entry name" value="DUF2626"/>
    <property type="match status" value="1"/>
</dbReference>
<dbReference type="AlphaFoldDB" id="A0A7T5JQ79"/>
<evidence type="ECO:0000313" key="2">
    <source>
        <dbReference type="EMBL" id="QQE75870.1"/>
    </source>
</evidence>
<keyword evidence="1" id="KW-1133">Transmembrane helix</keyword>
<keyword evidence="5" id="KW-1185">Reference proteome</keyword>
<keyword evidence="1" id="KW-0812">Transmembrane</keyword>
<dbReference type="Proteomes" id="UP000595847">
    <property type="component" value="Chromosome"/>
</dbReference>
<dbReference type="RefSeq" id="WP_198829382.1">
    <property type="nucleotide sequence ID" value="NZ_CP066308.1"/>
</dbReference>
<dbReference type="InterPro" id="IPR020254">
    <property type="entry name" value="DUF2626"/>
</dbReference>
<evidence type="ECO:0000313" key="3">
    <source>
        <dbReference type="EMBL" id="QUO42896.1"/>
    </source>
</evidence>
<dbReference type="Proteomes" id="UP000677234">
    <property type="component" value="Chromosome"/>
</dbReference>
<protein>
    <submittedName>
        <fullName evidence="2">DUF2626 domain-containing protein</fullName>
    </submittedName>
</protein>
<reference evidence="2 4" key="1">
    <citation type="submission" date="2020-12" db="EMBL/GenBank/DDBJ databases">
        <title>strain FJAT-54423T represents a novel species of the genus Brevibacillus.</title>
        <authorList>
            <person name="Tang R."/>
        </authorList>
    </citation>
    <scope>NUCLEOTIDE SEQUENCE [LARGE SCALE GENOMIC DNA]</scope>
    <source>
        <strain evidence="2 4">FJAT-54423</strain>
    </source>
</reference>
<evidence type="ECO:0000256" key="1">
    <source>
        <dbReference type="SAM" id="Phobius"/>
    </source>
</evidence>
<dbReference type="EMBL" id="CP066308">
    <property type="protein sequence ID" value="QQE75870.1"/>
    <property type="molecule type" value="Genomic_DNA"/>
</dbReference>
<gene>
    <name evidence="2" type="ORF">JD108_08395</name>
    <name evidence="3" type="ORF">KDJ56_08075</name>
</gene>
<feature type="transmembrane region" description="Helical" evidence="1">
    <location>
        <begin position="51"/>
        <end position="71"/>
    </location>
</feature>
<evidence type="ECO:0000313" key="4">
    <source>
        <dbReference type="Proteomes" id="UP000595847"/>
    </source>
</evidence>
<sequence>MDRMYRVLGFWTIVIALMAFWAQLYPMALLFFGLTAFFVALSYMNLTERAYLNIFFGFMFVSFVGFTYYTFFVMPVGPQEHSLVLQTLL</sequence>
<dbReference type="EMBL" id="CP073708">
    <property type="protein sequence ID" value="QUO42896.1"/>
    <property type="molecule type" value="Genomic_DNA"/>
</dbReference>
<accession>A0A7T5JQ79</accession>
<feature type="transmembrane region" description="Helical" evidence="1">
    <location>
        <begin position="5"/>
        <end position="22"/>
    </location>
</feature>
<proteinExistence type="predicted"/>
<keyword evidence="1" id="KW-0472">Membrane</keyword>
<dbReference type="KEGG" id="bcop:JD108_08395"/>
<feature type="transmembrane region" description="Helical" evidence="1">
    <location>
        <begin position="28"/>
        <end position="44"/>
    </location>
</feature>